<dbReference type="Gene3D" id="2.40.170.20">
    <property type="entry name" value="TonB-dependent receptor, beta-barrel domain"/>
    <property type="match status" value="1"/>
</dbReference>
<keyword evidence="10 11" id="KW-0998">Cell outer membrane</keyword>
<dbReference type="Pfam" id="PF00593">
    <property type="entry name" value="TonB_dep_Rec_b-barrel"/>
    <property type="match status" value="1"/>
</dbReference>
<protein>
    <submittedName>
        <fullName evidence="15">TonB-dependent receptor</fullName>
    </submittedName>
</protein>
<evidence type="ECO:0000256" key="3">
    <source>
        <dbReference type="ARBA" id="ARBA00022448"/>
    </source>
</evidence>
<keyword evidence="5 11" id="KW-0812">Transmembrane</keyword>
<evidence type="ECO:0000256" key="6">
    <source>
        <dbReference type="ARBA" id="ARBA00022729"/>
    </source>
</evidence>
<dbReference type="PANTHER" id="PTHR30069">
    <property type="entry name" value="TONB-DEPENDENT OUTER MEMBRANE RECEPTOR"/>
    <property type="match status" value="1"/>
</dbReference>
<evidence type="ECO:0000313" key="16">
    <source>
        <dbReference type="Proteomes" id="UP001214201"/>
    </source>
</evidence>
<dbReference type="PROSITE" id="PS52016">
    <property type="entry name" value="TONB_DEPENDENT_REC_3"/>
    <property type="match status" value="1"/>
</dbReference>
<gene>
    <name evidence="15" type="ORF">K6978_04140</name>
</gene>
<comment type="similarity">
    <text evidence="2">Belongs to the TonB-dependent receptor family. Hemoglobin/haptoglobin binding protein subfamily.</text>
</comment>
<keyword evidence="4 11" id="KW-1134">Transmembrane beta strand</keyword>
<evidence type="ECO:0000256" key="4">
    <source>
        <dbReference type="ARBA" id="ARBA00022452"/>
    </source>
</evidence>
<evidence type="ECO:0000256" key="1">
    <source>
        <dbReference type="ARBA" id="ARBA00004571"/>
    </source>
</evidence>
<reference evidence="15 16" key="1">
    <citation type="submission" date="2021-08" db="EMBL/GenBank/DDBJ databases">
        <title>Genome sequences of Xanthomonas cucurbitae isolates from 5 Midwestern US states.</title>
        <authorList>
            <person name="Hind S.R."/>
        </authorList>
    </citation>
    <scope>NUCLEOTIDE SEQUENCE [LARGE SCALE GENOMIC DNA]</scope>
    <source>
        <strain evidence="15 16">OH_261</strain>
    </source>
</reference>
<feature type="domain" description="TonB-dependent receptor-like beta-barrel" evidence="14">
    <location>
        <begin position="236"/>
        <end position="663"/>
    </location>
</feature>
<keyword evidence="9 15" id="KW-0675">Receptor</keyword>
<evidence type="ECO:0000256" key="7">
    <source>
        <dbReference type="ARBA" id="ARBA00023077"/>
    </source>
</evidence>
<dbReference type="SUPFAM" id="SSF56935">
    <property type="entry name" value="Porins"/>
    <property type="match status" value="1"/>
</dbReference>
<proteinExistence type="inferred from homology"/>
<dbReference type="InterPro" id="IPR000531">
    <property type="entry name" value="Beta-barrel_TonB"/>
</dbReference>
<keyword evidence="8 11" id="KW-0472">Membrane</keyword>
<evidence type="ECO:0000313" key="15">
    <source>
        <dbReference type="EMBL" id="WDM72388.1"/>
    </source>
</evidence>
<feature type="region of interest" description="Disordered" evidence="12">
    <location>
        <begin position="203"/>
        <end position="222"/>
    </location>
</feature>
<feature type="chain" id="PRO_5045151134" evidence="13">
    <location>
        <begin position="25"/>
        <end position="708"/>
    </location>
</feature>
<evidence type="ECO:0000256" key="5">
    <source>
        <dbReference type="ARBA" id="ARBA00022692"/>
    </source>
</evidence>
<dbReference type="RefSeq" id="WP_159406667.1">
    <property type="nucleotide sequence ID" value="NZ_CP033326.1"/>
</dbReference>
<organism evidence="15 16">
    <name type="scientific">Xanthomonas cucurbitae</name>
    <dbReference type="NCBI Taxonomy" id="56453"/>
    <lineage>
        <taxon>Bacteria</taxon>
        <taxon>Pseudomonadati</taxon>
        <taxon>Pseudomonadota</taxon>
        <taxon>Gammaproteobacteria</taxon>
        <taxon>Lysobacterales</taxon>
        <taxon>Lysobacteraceae</taxon>
        <taxon>Xanthomonas</taxon>
    </lineage>
</organism>
<keyword evidence="16" id="KW-1185">Reference proteome</keyword>
<evidence type="ECO:0000256" key="12">
    <source>
        <dbReference type="SAM" id="MobiDB-lite"/>
    </source>
</evidence>
<evidence type="ECO:0000256" key="13">
    <source>
        <dbReference type="SAM" id="SignalP"/>
    </source>
</evidence>
<evidence type="ECO:0000256" key="2">
    <source>
        <dbReference type="ARBA" id="ARBA00008143"/>
    </source>
</evidence>
<comment type="subcellular location">
    <subcellularLocation>
        <location evidence="1 11">Cell outer membrane</location>
        <topology evidence="1 11">Multi-pass membrane protein</topology>
    </subcellularLocation>
</comment>
<keyword evidence="3 11" id="KW-0813">Transport</keyword>
<evidence type="ECO:0000256" key="10">
    <source>
        <dbReference type="ARBA" id="ARBA00023237"/>
    </source>
</evidence>
<keyword evidence="6 13" id="KW-0732">Signal</keyword>
<sequence>MTPRLLTAAIVSILLSSATGAVLAADAFPQQTTELDTVNVTAKLEAARNALSPDIGSSQFVITADDIDRLPLGASTPLNQVLLQAPGVVQDSYGGIHVRGDHANLQYRINGVMLPESISGFGQSLEPRIIKNLKLLNGALPAQFGDRTAAVVDITTKNGAELGNGGSVGITGGSYDTVNPNASLWGSSGRWSWFVTGDYEQNTHGLENPTDTRSPEHDKTHQGKGFADLSYLVNEDTRLSLLVGYANNRFQIPNNPDQTPAFDYLGTTDFDSSRLRENQRENTRFGTLALQGTLGETNYQLSAGQRYSSVAFSPDVAGDLIFNGVASQVNRSNRANTVQADFSTPWGGSHTLRYGLYGNFEHAIASNDSFAFPADADGNQSSNVPLFIPDGSRFHASTYALYLQDEWKIGDDWIVNYGVRGDRYKAFGATEGQLSPRLGVVWKASESTTVHAGYARYFTPPASELISTSDIALYDGTTNQQSTGGGPTTPLSERSNYYDLGISQMVGDHLTLGLDTYYRTADRLQDEGQFGAAYVYSTFNYRQGRIRGTEFSAGYSNGPVTAYFNLAYSKAMGKQVMTSLYNFDPDALAYASTNWIHLDHDQKLTSSAGITYAIGDSSRVGANYLYGSGLRTDTDTVPNGGELPSYFQLNLSAGHDFALSSTHPLHAQLAVLNALDRSYQLRDGGGIGVFAPQWAPRRGVYLSLQQDF</sequence>
<evidence type="ECO:0000256" key="9">
    <source>
        <dbReference type="ARBA" id="ARBA00023170"/>
    </source>
</evidence>
<name>A0ABY7YES6_9XANT</name>
<feature type="signal peptide" evidence="13">
    <location>
        <begin position="1"/>
        <end position="24"/>
    </location>
</feature>
<dbReference type="PANTHER" id="PTHR30069:SF29">
    <property type="entry name" value="HEMOGLOBIN AND HEMOGLOBIN-HAPTOGLOBIN-BINDING PROTEIN 1-RELATED"/>
    <property type="match status" value="1"/>
</dbReference>
<dbReference type="EMBL" id="CP082214">
    <property type="protein sequence ID" value="WDM72388.1"/>
    <property type="molecule type" value="Genomic_DNA"/>
</dbReference>
<dbReference type="InterPro" id="IPR036942">
    <property type="entry name" value="Beta-barrel_TonB_sf"/>
</dbReference>
<feature type="compositionally biased region" description="Polar residues" evidence="12">
    <location>
        <begin position="203"/>
        <end position="212"/>
    </location>
</feature>
<evidence type="ECO:0000259" key="14">
    <source>
        <dbReference type="Pfam" id="PF00593"/>
    </source>
</evidence>
<dbReference type="InterPro" id="IPR039426">
    <property type="entry name" value="TonB-dep_rcpt-like"/>
</dbReference>
<keyword evidence="7" id="KW-0798">TonB box</keyword>
<evidence type="ECO:0000256" key="11">
    <source>
        <dbReference type="PROSITE-ProRule" id="PRU01360"/>
    </source>
</evidence>
<dbReference type="Proteomes" id="UP001214201">
    <property type="component" value="Chromosome"/>
</dbReference>
<accession>A0ABY7YES6</accession>
<evidence type="ECO:0000256" key="8">
    <source>
        <dbReference type="ARBA" id="ARBA00023136"/>
    </source>
</evidence>